<sequence>MNPVFARQIFFLNISFLGLGQSIMAAKNLNWLKMLFSVIFNSHRVTGYEVVISVSPSPLRGIFANNIIKVIFQKLIKSRLVNPSVPYFLGAAT</sequence>
<gene>
    <name evidence="1" type="ORF">A6A04_21145</name>
</gene>
<dbReference type="Proteomes" id="UP000078428">
    <property type="component" value="Unassembled WGS sequence"/>
</dbReference>
<evidence type="ECO:0000313" key="2">
    <source>
        <dbReference type="Proteomes" id="UP000078428"/>
    </source>
</evidence>
<accession>A0A178M5J1</accession>
<proteinExistence type="predicted"/>
<name>A0A178M5J1_9PROT</name>
<organism evidence="1 2">
    <name type="scientific">Paramagnetospirillum marisnigri</name>
    <dbReference type="NCBI Taxonomy" id="1285242"/>
    <lineage>
        <taxon>Bacteria</taxon>
        <taxon>Pseudomonadati</taxon>
        <taxon>Pseudomonadota</taxon>
        <taxon>Alphaproteobacteria</taxon>
        <taxon>Rhodospirillales</taxon>
        <taxon>Magnetospirillaceae</taxon>
        <taxon>Paramagnetospirillum</taxon>
    </lineage>
</organism>
<comment type="caution">
    <text evidence="1">The sequence shown here is derived from an EMBL/GenBank/DDBJ whole genome shotgun (WGS) entry which is preliminary data.</text>
</comment>
<dbReference type="AlphaFoldDB" id="A0A178M5J1"/>
<evidence type="ECO:0000313" key="1">
    <source>
        <dbReference type="EMBL" id="OAN43826.1"/>
    </source>
</evidence>
<dbReference type="EMBL" id="LWQT01000122">
    <property type="protein sequence ID" value="OAN43826.1"/>
    <property type="molecule type" value="Genomic_DNA"/>
</dbReference>
<reference evidence="1 2" key="1">
    <citation type="submission" date="2016-04" db="EMBL/GenBank/DDBJ databases">
        <title>Draft genome sequence of freshwater magnetotactic bacteria Magnetospirillum marisnigri SP-1 and Magnetospirillum moscoviense BB-1.</title>
        <authorList>
            <person name="Koziaeva V."/>
            <person name="Dziuba M.V."/>
            <person name="Ivanov T.M."/>
            <person name="Kuznetsov B."/>
            <person name="Grouzdev D.S."/>
        </authorList>
    </citation>
    <scope>NUCLEOTIDE SEQUENCE [LARGE SCALE GENOMIC DNA]</scope>
    <source>
        <strain evidence="1 2">SP-1</strain>
    </source>
</reference>
<keyword evidence="2" id="KW-1185">Reference proteome</keyword>
<protein>
    <submittedName>
        <fullName evidence="1">Uncharacterized protein</fullName>
    </submittedName>
</protein>